<evidence type="ECO:0000313" key="1">
    <source>
        <dbReference type="EMBL" id="WAL59244.1"/>
    </source>
</evidence>
<protein>
    <submittedName>
        <fullName evidence="1">Dethiobiotin synthetase</fullName>
    </submittedName>
</protein>
<dbReference type="RefSeq" id="WP_268608955.1">
    <property type="nucleotide sequence ID" value="NZ_CP113797.1"/>
</dbReference>
<keyword evidence="2" id="KW-1185">Reference proteome</keyword>
<accession>A0A9E8Z9W9</accession>
<name>A0A9E8Z9W9_9CYAN</name>
<dbReference type="EMBL" id="CP113797">
    <property type="protein sequence ID" value="WAL59244.1"/>
    <property type="molecule type" value="Genomic_DNA"/>
</dbReference>
<dbReference type="KEGG" id="tsin:OXH18_19005"/>
<dbReference type="Proteomes" id="UP001163152">
    <property type="component" value="Chromosome"/>
</dbReference>
<reference evidence="1" key="1">
    <citation type="submission" date="2022-12" db="EMBL/GenBank/DDBJ databases">
        <title>Polyphasic identification of a Novel Hot-Spring Cyanobacterium Ocullathermofonsia sinensis gen nov. sp. nov. and Genomic Insights on its Adaptations to the Thermal Habitat.</title>
        <authorList>
            <person name="Daroch M."/>
            <person name="Tang J."/>
            <person name="Jiang Y."/>
        </authorList>
    </citation>
    <scope>NUCLEOTIDE SEQUENCE</scope>
    <source>
        <strain evidence="1">PKUAC-SCTA174</strain>
    </source>
</reference>
<organism evidence="1 2">
    <name type="scientific">Thermocoleostomius sinensis A174</name>
    <dbReference type="NCBI Taxonomy" id="2016057"/>
    <lineage>
        <taxon>Bacteria</taxon>
        <taxon>Bacillati</taxon>
        <taxon>Cyanobacteriota</taxon>
        <taxon>Cyanophyceae</taxon>
        <taxon>Oculatellales</taxon>
        <taxon>Oculatellaceae</taxon>
        <taxon>Thermocoleostomius</taxon>
    </lineage>
</organism>
<gene>
    <name evidence="1" type="ORF">OXH18_19005</name>
</gene>
<evidence type="ECO:0000313" key="2">
    <source>
        <dbReference type="Proteomes" id="UP001163152"/>
    </source>
</evidence>
<dbReference type="AlphaFoldDB" id="A0A9E8Z9W9"/>
<sequence>MNYETARSFLMQQGNPEETDTEALLIRLRQGYPPLPTQLSTLLQALDVVFEALQGTEILERQLVYALYVLAIETQQQFQRGQARGVQWPAGLEEELFSLAEAVKKIFAGNGS</sequence>
<proteinExistence type="predicted"/>